<dbReference type="InterPro" id="IPR036390">
    <property type="entry name" value="WH_DNA-bd_sf"/>
</dbReference>
<keyword evidence="1" id="KW-0175">Coiled coil</keyword>
<dbReference type="CDD" id="cd00090">
    <property type="entry name" value="HTH_ARSR"/>
    <property type="match status" value="1"/>
</dbReference>
<proteinExistence type="predicted"/>
<comment type="caution">
    <text evidence="3">The sequence shown here is derived from an EMBL/GenBank/DDBJ whole genome shotgun (WGS) entry which is preliminary data.</text>
</comment>
<organism evidence="3 4">
    <name type="scientific">Natrinema ejinorense</name>
    <dbReference type="NCBI Taxonomy" id="373386"/>
    <lineage>
        <taxon>Archaea</taxon>
        <taxon>Methanobacteriati</taxon>
        <taxon>Methanobacteriota</taxon>
        <taxon>Stenosarchaea group</taxon>
        <taxon>Halobacteria</taxon>
        <taxon>Halobacteriales</taxon>
        <taxon>Natrialbaceae</taxon>
        <taxon>Natrinema</taxon>
    </lineage>
</organism>
<dbReference type="SUPFAM" id="SSF46785">
    <property type="entry name" value="Winged helix' DNA-binding domain"/>
    <property type="match status" value="1"/>
</dbReference>
<evidence type="ECO:0000256" key="2">
    <source>
        <dbReference type="SAM" id="MobiDB-lite"/>
    </source>
</evidence>
<dbReference type="Pfam" id="PF12840">
    <property type="entry name" value="HTH_20"/>
    <property type="match status" value="1"/>
</dbReference>
<evidence type="ECO:0000313" key="3">
    <source>
        <dbReference type="EMBL" id="PCR88669.1"/>
    </source>
</evidence>
<keyword evidence="4" id="KW-1185">Reference proteome</keyword>
<gene>
    <name evidence="3" type="ORF">CP557_21815</name>
</gene>
<reference evidence="3 4" key="1">
    <citation type="submission" date="2017-09" db="EMBL/GenBank/DDBJ databases">
        <title>Genome sequences of Natrinema ejinorence JCM 13890T.</title>
        <authorList>
            <person name="Roh S.W."/>
            <person name="Kim Y.B."/>
            <person name="Kim J.Y."/>
        </authorList>
    </citation>
    <scope>NUCLEOTIDE SEQUENCE [LARGE SCALE GENOMIC DNA]</scope>
    <source>
        <strain evidence="3 4">JCM 13890</strain>
    </source>
</reference>
<evidence type="ECO:0000256" key="1">
    <source>
        <dbReference type="SAM" id="Coils"/>
    </source>
</evidence>
<dbReference type="RefSeq" id="WP_097382136.1">
    <property type="nucleotide sequence ID" value="NZ_NXNI01000003.1"/>
</dbReference>
<dbReference type="OrthoDB" id="174131at2157"/>
<feature type="region of interest" description="Disordered" evidence="2">
    <location>
        <begin position="1"/>
        <end position="24"/>
    </location>
</feature>
<dbReference type="InterPro" id="IPR011991">
    <property type="entry name" value="ArsR-like_HTH"/>
</dbReference>
<feature type="coiled-coil region" evidence="1">
    <location>
        <begin position="40"/>
        <end position="67"/>
    </location>
</feature>
<name>A0A2A5QPD1_9EURY</name>
<evidence type="ECO:0000313" key="4">
    <source>
        <dbReference type="Proteomes" id="UP000219689"/>
    </source>
</evidence>
<dbReference type="Proteomes" id="UP000219689">
    <property type="component" value="Unassembled WGS sequence"/>
</dbReference>
<sequence>MPSDRFQHDSSSGDFSPQTSSGKILRVVRRLEPASTGEIADELEVHRNTARYRLKKLEDQRKVEKEEIGGAFVWRSN</sequence>
<dbReference type="EMBL" id="NXNI01000003">
    <property type="protein sequence ID" value="PCR88669.1"/>
    <property type="molecule type" value="Genomic_DNA"/>
</dbReference>
<feature type="compositionally biased region" description="Polar residues" evidence="2">
    <location>
        <begin position="9"/>
        <end position="22"/>
    </location>
</feature>
<protein>
    <submittedName>
        <fullName evidence="3">Transcriptional regulator</fullName>
    </submittedName>
</protein>
<accession>A0A2A5QPD1</accession>
<dbReference type="AlphaFoldDB" id="A0A2A5QPD1"/>
<dbReference type="InterPro" id="IPR036388">
    <property type="entry name" value="WH-like_DNA-bd_sf"/>
</dbReference>
<dbReference type="Gene3D" id="1.10.10.10">
    <property type="entry name" value="Winged helix-like DNA-binding domain superfamily/Winged helix DNA-binding domain"/>
    <property type="match status" value="1"/>
</dbReference>